<dbReference type="PROSITE" id="PS50053">
    <property type="entry name" value="UBIQUITIN_2"/>
    <property type="match status" value="1"/>
</dbReference>
<dbReference type="Proteomes" id="UP000604046">
    <property type="component" value="Unassembled WGS sequence"/>
</dbReference>
<dbReference type="Gene3D" id="3.10.20.90">
    <property type="entry name" value="Phosphatidylinositol 3-kinase Catalytic Subunit, Chain A, domain 1"/>
    <property type="match status" value="1"/>
</dbReference>
<accession>A0A812NZ73</accession>
<evidence type="ECO:0000259" key="1">
    <source>
        <dbReference type="PROSITE" id="PS50053"/>
    </source>
</evidence>
<dbReference type="PRINTS" id="PR00348">
    <property type="entry name" value="UBIQUITIN"/>
</dbReference>
<keyword evidence="3" id="KW-1185">Reference proteome</keyword>
<dbReference type="SUPFAM" id="SSF54236">
    <property type="entry name" value="Ubiquitin-like"/>
    <property type="match status" value="1"/>
</dbReference>
<dbReference type="SMART" id="SM00213">
    <property type="entry name" value="UBQ"/>
    <property type="match status" value="1"/>
</dbReference>
<reference evidence="2" key="1">
    <citation type="submission" date="2021-02" db="EMBL/GenBank/DDBJ databases">
        <authorList>
            <person name="Dougan E. K."/>
            <person name="Rhodes N."/>
            <person name="Thang M."/>
            <person name="Chan C."/>
        </authorList>
    </citation>
    <scope>NUCLEOTIDE SEQUENCE</scope>
</reference>
<dbReference type="PANTHER" id="PTHR10666">
    <property type="entry name" value="UBIQUITIN"/>
    <property type="match status" value="1"/>
</dbReference>
<proteinExistence type="predicted"/>
<comment type="caution">
    <text evidence="2">The sequence shown here is derived from an EMBL/GenBank/DDBJ whole genome shotgun (WGS) entry which is preliminary data.</text>
</comment>
<dbReference type="InterPro" id="IPR000626">
    <property type="entry name" value="Ubiquitin-like_dom"/>
</dbReference>
<dbReference type="InterPro" id="IPR050158">
    <property type="entry name" value="Ubiquitin_ubiquitin-like"/>
</dbReference>
<name>A0A812NZ73_9DINO</name>
<dbReference type="OrthoDB" id="428577at2759"/>
<dbReference type="AlphaFoldDB" id="A0A812NZ73"/>
<feature type="domain" description="Ubiquitin-like" evidence="1">
    <location>
        <begin position="1"/>
        <end position="70"/>
    </location>
</feature>
<sequence length="191" mass="21397">MSILVKRITGKTSTLPYVDAGETVLSVKKRLEDVEGIPVDQQKLIFAGKLLQNEQTLSDYKYQPGELIHLCLPGLRAGPRYDAVLDHQFQGPVLEVLSTDCAHRGDCPVLARCRDSYEYTEEAYVHMKSCYHGARIPCRYGSDCRAHQRLIRGGERLDDRRVCVAALACTKYASSCPKVAILCVTPVYQYV</sequence>
<gene>
    <name evidence="2" type="primary">ubq-1</name>
    <name evidence="2" type="ORF">SNAT2548_LOCUS17311</name>
</gene>
<dbReference type="EMBL" id="CAJNDS010002107">
    <property type="protein sequence ID" value="CAE7330906.1"/>
    <property type="molecule type" value="Genomic_DNA"/>
</dbReference>
<evidence type="ECO:0000313" key="3">
    <source>
        <dbReference type="Proteomes" id="UP000604046"/>
    </source>
</evidence>
<dbReference type="Pfam" id="PF00240">
    <property type="entry name" value="ubiquitin"/>
    <property type="match status" value="1"/>
</dbReference>
<dbReference type="InterPro" id="IPR029071">
    <property type="entry name" value="Ubiquitin-like_domsf"/>
</dbReference>
<evidence type="ECO:0000313" key="2">
    <source>
        <dbReference type="EMBL" id="CAE7330906.1"/>
    </source>
</evidence>
<protein>
    <submittedName>
        <fullName evidence="2">Ubq-1 protein</fullName>
    </submittedName>
</protein>
<organism evidence="2 3">
    <name type="scientific">Symbiodinium natans</name>
    <dbReference type="NCBI Taxonomy" id="878477"/>
    <lineage>
        <taxon>Eukaryota</taxon>
        <taxon>Sar</taxon>
        <taxon>Alveolata</taxon>
        <taxon>Dinophyceae</taxon>
        <taxon>Suessiales</taxon>
        <taxon>Symbiodiniaceae</taxon>
        <taxon>Symbiodinium</taxon>
    </lineage>
</organism>
<dbReference type="InterPro" id="IPR019956">
    <property type="entry name" value="Ubiquitin_dom"/>
</dbReference>